<sequence length="362" mass="39323">MRPQTLALLAALASATPITNEKRQIGGLGALSAGLMDPKTIGQLANLVQPTKVEALPAKVRKGAKRQRLIWGPFDFVAGNATVPGMPGIQMDPHGQVTMRRLGGFCTDCTVIHGAAYVANADGGRVDVKEGAYLHHLLILNPTKRVPSYYTCSANGGAPVSQTVPSSYFLGSGVDESEYFFTTPDGTYNSGYYVGSRDGFMMQSEIVNYNPEARRWYIAAEYEYELGKPAGAEDAGYQPPQGEARFNKTSPEFVIARDGTILHAMGHLHDGGTNIELLVNGRLVCDSRATYGGSQGTFVNADGSKWETISSMSNCRDPIRVKKGDVMSMISRYDTKLHPLRETVDGHMMEEMGIYTLFFATK</sequence>
<gene>
    <name evidence="2" type="ORF">EJ06DRAFT_562046</name>
</gene>
<evidence type="ECO:0000256" key="1">
    <source>
        <dbReference type="SAM" id="SignalP"/>
    </source>
</evidence>
<proteinExistence type="predicted"/>
<feature type="signal peptide" evidence="1">
    <location>
        <begin position="1"/>
        <end position="15"/>
    </location>
</feature>
<evidence type="ECO:0000313" key="3">
    <source>
        <dbReference type="Proteomes" id="UP000799640"/>
    </source>
</evidence>
<accession>A0A6G1HUL3</accession>
<dbReference type="OrthoDB" id="4142625at2759"/>
<organism evidence="2 3">
    <name type="scientific">Trichodelitschia bisporula</name>
    <dbReference type="NCBI Taxonomy" id="703511"/>
    <lineage>
        <taxon>Eukaryota</taxon>
        <taxon>Fungi</taxon>
        <taxon>Dikarya</taxon>
        <taxon>Ascomycota</taxon>
        <taxon>Pezizomycotina</taxon>
        <taxon>Dothideomycetes</taxon>
        <taxon>Dothideomycetes incertae sedis</taxon>
        <taxon>Phaeotrichales</taxon>
        <taxon>Phaeotrichaceae</taxon>
        <taxon>Trichodelitschia</taxon>
    </lineage>
</organism>
<feature type="chain" id="PRO_5026277053" evidence="1">
    <location>
        <begin position="16"/>
        <end position="362"/>
    </location>
</feature>
<protein>
    <submittedName>
        <fullName evidence="2">Uncharacterized protein</fullName>
    </submittedName>
</protein>
<name>A0A6G1HUL3_9PEZI</name>
<reference evidence="2" key="1">
    <citation type="journal article" date="2020" name="Stud. Mycol.">
        <title>101 Dothideomycetes genomes: a test case for predicting lifestyles and emergence of pathogens.</title>
        <authorList>
            <person name="Haridas S."/>
            <person name="Albert R."/>
            <person name="Binder M."/>
            <person name="Bloem J."/>
            <person name="Labutti K."/>
            <person name="Salamov A."/>
            <person name="Andreopoulos B."/>
            <person name="Baker S."/>
            <person name="Barry K."/>
            <person name="Bills G."/>
            <person name="Bluhm B."/>
            <person name="Cannon C."/>
            <person name="Castanera R."/>
            <person name="Culley D."/>
            <person name="Daum C."/>
            <person name="Ezra D."/>
            <person name="Gonzalez J."/>
            <person name="Henrissat B."/>
            <person name="Kuo A."/>
            <person name="Liang C."/>
            <person name="Lipzen A."/>
            <person name="Lutzoni F."/>
            <person name="Magnuson J."/>
            <person name="Mondo S."/>
            <person name="Nolan M."/>
            <person name="Ohm R."/>
            <person name="Pangilinan J."/>
            <person name="Park H.-J."/>
            <person name="Ramirez L."/>
            <person name="Alfaro M."/>
            <person name="Sun H."/>
            <person name="Tritt A."/>
            <person name="Yoshinaga Y."/>
            <person name="Zwiers L.-H."/>
            <person name="Turgeon B."/>
            <person name="Goodwin S."/>
            <person name="Spatafora J."/>
            <person name="Crous P."/>
            <person name="Grigoriev I."/>
        </authorList>
    </citation>
    <scope>NUCLEOTIDE SEQUENCE</scope>
    <source>
        <strain evidence="2">CBS 262.69</strain>
    </source>
</reference>
<keyword evidence="1" id="KW-0732">Signal</keyword>
<dbReference type="Pfam" id="PF07712">
    <property type="entry name" value="SURNod19"/>
    <property type="match status" value="1"/>
</dbReference>
<dbReference type="EMBL" id="ML996696">
    <property type="protein sequence ID" value="KAF2399753.1"/>
    <property type="molecule type" value="Genomic_DNA"/>
</dbReference>
<dbReference type="Proteomes" id="UP000799640">
    <property type="component" value="Unassembled WGS sequence"/>
</dbReference>
<keyword evidence="3" id="KW-1185">Reference proteome</keyword>
<dbReference type="InterPro" id="IPR011692">
    <property type="entry name" value="Stress_up-reg_Nod19"/>
</dbReference>
<dbReference type="AlphaFoldDB" id="A0A6G1HUL3"/>
<evidence type="ECO:0000313" key="2">
    <source>
        <dbReference type="EMBL" id="KAF2399753.1"/>
    </source>
</evidence>